<dbReference type="GeneID" id="88849576"/>
<dbReference type="Gene3D" id="3.90.220.20">
    <property type="entry name" value="DNA methylase specificity domains"/>
    <property type="match status" value="1"/>
</dbReference>
<sequence>MSFSPEQTSRIMIAKDLDHIEPSSGMGVDANLAAYAAFLLIEKGLDRHDIDHEQYLSVVGDHQLDPILRDRFVTDSDGSFESAALRLCSSSYTTDELRDFVLHYNVDEDRNFGLRRELTTPEPIRTLALAVLDCHDGERLYDACCGAGSFLVDAIERTPDIRTYGVDVSKDAACLAVARMSLLPGDRPIAFGDVFHRPALGTYDKVFINPPFGMKLPFMRNPGADYLAPFVEESDPMGRPASADWVFARLAYDSLAEGGTAVAIVTNGALGNGGDQRARRYFVENGMLRAVVALPTRLFRSTALGCALLVLGRNDGPVRMVDASDLADEGRRWNSLSDEAVSEIVGRIGAGGPMSRLAERADIASRGYSLYASRYLGQAPDLVNPRPLGDLTLAIERGAGFSARELDTLTTEEDTGLFYVRLSDIEDGAISDDLPNLTSLNDKTERQWLRTGDLVISKNGAPFKVAVADVPEGRTILANGNLYVIRLDTELVDPYFVAAFLASEDGKRSLEQMVVGTTIPNLPLRNLRQIQIPVPPADVQRRAAEGYRARLDEISVLKIRIRKAREAAAGAYDEAVGR</sequence>
<keyword evidence="12" id="KW-1185">Reference proteome</keyword>
<dbReference type="Pfam" id="PF02384">
    <property type="entry name" value="N6_Mtase"/>
    <property type="match status" value="1"/>
</dbReference>
<evidence type="ECO:0000259" key="9">
    <source>
        <dbReference type="Pfam" id="PF01420"/>
    </source>
</evidence>
<dbReference type="KEGG" id="pcat:Pcatena_14360"/>
<keyword evidence="5" id="KW-0949">S-adenosyl-L-methionine</keyword>
<dbReference type="GO" id="GO:0009307">
    <property type="term" value="P:DNA restriction-modification system"/>
    <property type="evidence" value="ECO:0007669"/>
    <property type="project" value="UniProtKB-KW"/>
</dbReference>
<dbReference type="Gene3D" id="3.40.50.150">
    <property type="entry name" value="Vaccinia Virus protein VP39"/>
    <property type="match status" value="1"/>
</dbReference>
<dbReference type="GO" id="GO:0009007">
    <property type="term" value="F:site-specific DNA-methyltransferase (adenine-specific) activity"/>
    <property type="evidence" value="ECO:0007669"/>
    <property type="project" value="UniProtKB-EC"/>
</dbReference>
<evidence type="ECO:0000256" key="2">
    <source>
        <dbReference type="ARBA" id="ARBA00011900"/>
    </source>
</evidence>
<reference evidence="12" key="1">
    <citation type="submission" date="2018-11" db="EMBL/GenBank/DDBJ databases">
        <title>Comparative genomics of Parolsenella catena and Libanicoccus massiliensis: Reclassification of Libanicoccus massiliensis as Parolsenella massiliensis comb. nov.</title>
        <authorList>
            <person name="Sakamoto M."/>
            <person name="Ikeyama N."/>
            <person name="Murakami T."/>
            <person name="Mori H."/>
            <person name="Yuki M."/>
            <person name="Ohkuma M."/>
        </authorList>
    </citation>
    <scope>NUCLEOTIDE SEQUENCE [LARGE SCALE GENOMIC DNA]</scope>
    <source>
        <strain evidence="12">JCM 31932</strain>
    </source>
</reference>
<gene>
    <name evidence="11" type="ORF">Pcatena_14360</name>
</gene>
<dbReference type="InterPro" id="IPR051537">
    <property type="entry name" value="DNA_Adenine_Mtase"/>
</dbReference>
<keyword evidence="4" id="KW-0808">Transferase</keyword>
<evidence type="ECO:0000256" key="4">
    <source>
        <dbReference type="ARBA" id="ARBA00022679"/>
    </source>
</evidence>
<dbReference type="SUPFAM" id="SSF53335">
    <property type="entry name" value="S-adenosyl-L-methionine-dependent methyltransferases"/>
    <property type="match status" value="1"/>
</dbReference>
<evidence type="ECO:0000256" key="7">
    <source>
        <dbReference type="ARBA" id="ARBA00023125"/>
    </source>
</evidence>
<dbReference type="PRINTS" id="PR00507">
    <property type="entry name" value="N12N6MTFRASE"/>
</dbReference>
<dbReference type="InterPro" id="IPR003356">
    <property type="entry name" value="DNA_methylase_A-5"/>
</dbReference>
<keyword evidence="7" id="KW-0238">DNA-binding</keyword>
<dbReference type="InterPro" id="IPR002052">
    <property type="entry name" value="DNA_methylase_N6_adenine_CS"/>
</dbReference>
<dbReference type="CDD" id="cd02440">
    <property type="entry name" value="AdoMet_MTases"/>
    <property type="match status" value="1"/>
</dbReference>
<protein>
    <recommendedName>
        <fullName evidence="2">site-specific DNA-methyltransferase (adenine-specific)</fullName>
        <ecNumber evidence="2">2.1.1.72</ecNumber>
    </recommendedName>
</protein>
<dbReference type="InterPro" id="IPR000055">
    <property type="entry name" value="Restrct_endonuc_typeI_TRD"/>
</dbReference>
<dbReference type="EMBL" id="AP019367">
    <property type="protein sequence ID" value="BBH50849.1"/>
    <property type="molecule type" value="Genomic_DNA"/>
</dbReference>
<feature type="domain" description="Type I restriction modification DNA specificity" evidence="9">
    <location>
        <begin position="451"/>
        <end position="545"/>
    </location>
</feature>
<dbReference type="RefSeq" id="WP_172596414.1">
    <property type="nucleotide sequence ID" value="NZ_AP019367.1"/>
</dbReference>
<keyword evidence="6" id="KW-0680">Restriction system</keyword>
<keyword evidence="3" id="KW-0489">Methyltransferase</keyword>
<comment type="similarity">
    <text evidence="1">Belongs to the type-I restriction system S methylase family.</text>
</comment>
<dbReference type="InterPro" id="IPR044946">
    <property type="entry name" value="Restrct_endonuc_typeI_TRD_sf"/>
</dbReference>
<evidence type="ECO:0000256" key="8">
    <source>
        <dbReference type="ARBA" id="ARBA00047942"/>
    </source>
</evidence>
<dbReference type="PROSITE" id="PS00092">
    <property type="entry name" value="N6_MTASE"/>
    <property type="match status" value="1"/>
</dbReference>
<dbReference type="GO" id="GO:0008170">
    <property type="term" value="F:N-methyltransferase activity"/>
    <property type="evidence" value="ECO:0007669"/>
    <property type="project" value="InterPro"/>
</dbReference>
<feature type="domain" description="DNA methylase adenine-specific" evidence="10">
    <location>
        <begin position="118"/>
        <end position="378"/>
    </location>
</feature>
<evidence type="ECO:0000313" key="11">
    <source>
        <dbReference type="EMBL" id="BBH50849.1"/>
    </source>
</evidence>
<dbReference type="GO" id="GO:0032259">
    <property type="term" value="P:methylation"/>
    <property type="evidence" value="ECO:0007669"/>
    <property type="project" value="UniProtKB-KW"/>
</dbReference>
<comment type="catalytic activity">
    <reaction evidence="8">
        <text>a 2'-deoxyadenosine in DNA + S-adenosyl-L-methionine = an N(6)-methyl-2'-deoxyadenosine in DNA + S-adenosyl-L-homocysteine + H(+)</text>
        <dbReference type="Rhea" id="RHEA:15197"/>
        <dbReference type="Rhea" id="RHEA-COMP:12418"/>
        <dbReference type="Rhea" id="RHEA-COMP:12419"/>
        <dbReference type="ChEBI" id="CHEBI:15378"/>
        <dbReference type="ChEBI" id="CHEBI:57856"/>
        <dbReference type="ChEBI" id="CHEBI:59789"/>
        <dbReference type="ChEBI" id="CHEBI:90615"/>
        <dbReference type="ChEBI" id="CHEBI:90616"/>
        <dbReference type="EC" id="2.1.1.72"/>
    </reaction>
</comment>
<proteinExistence type="inferred from homology"/>
<evidence type="ECO:0000256" key="6">
    <source>
        <dbReference type="ARBA" id="ARBA00022747"/>
    </source>
</evidence>
<evidence type="ECO:0000259" key="10">
    <source>
        <dbReference type="Pfam" id="PF02384"/>
    </source>
</evidence>
<dbReference type="Proteomes" id="UP000273154">
    <property type="component" value="Chromosome"/>
</dbReference>
<dbReference type="AlphaFoldDB" id="A0A3G9K8W2"/>
<name>A0A3G9K8W2_9ACTN</name>
<dbReference type="InterPro" id="IPR029063">
    <property type="entry name" value="SAM-dependent_MTases_sf"/>
</dbReference>
<organism evidence="11 12">
    <name type="scientific">Parolsenella catena</name>
    <dbReference type="NCBI Taxonomy" id="2003188"/>
    <lineage>
        <taxon>Bacteria</taxon>
        <taxon>Bacillati</taxon>
        <taxon>Actinomycetota</taxon>
        <taxon>Coriobacteriia</taxon>
        <taxon>Coriobacteriales</taxon>
        <taxon>Atopobiaceae</taxon>
        <taxon>Parolsenella</taxon>
    </lineage>
</organism>
<dbReference type="SUPFAM" id="SSF116734">
    <property type="entry name" value="DNA methylase specificity domain"/>
    <property type="match status" value="1"/>
</dbReference>
<dbReference type="EC" id="2.1.1.72" evidence="2"/>
<dbReference type="GO" id="GO:0003677">
    <property type="term" value="F:DNA binding"/>
    <property type="evidence" value="ECO:0007669"/>
    <property type="project" value="UniProtKB-KW"/>
</dbReference>
<dbReference type="Pfam" id="PF01420">
    <property type="entry name" value="Methylase_S"/>
    <property type="match status" value="1"/>
</dbReference>
<evidence type="ECO:0000256" key="5">
    <source>
        <dbReference type="ARBA" id="ARBA00022691"/>
    </source>
</evidence>
<accession>A0A3G9K8W2</accession>
<evidence type="ECO:0000313" key="12">
    <source>
        <dbReference type="Proteomes" id="UP000273154"/>
    </source>
</evidence>
<dbReference type="PANTHER" id="PTHR42933">
    <property type="entry name" value="SLR6095 PROTEIN"/>
    <property type="match status" value="1"/>
</dbReference>
<evidence type="ECO:0000256" key="3">
    <source>
        <dbReference type="ARBA" id="ARBA00022603"/>
    </source>
</evidence>
<evidence type="ECO:0000256" key="1">
    <source>
        <dbReference type="ARBA" id="ARBA00010923"/>
    </source>
</evidence>
<dbReference type="PANTHER" id="PTHR42933:SF4">
    <property type="entry name" value="TYPE I RESTRICTION ENZYME ECOKI METHYLASE SUBUNIT"/>
    <property type="match status" value="1"/>
</dbReference>